<dbReference type="FunFam" id="3.40.640.10:FF:000010">
    <property type="entry name" value="Phosphoserine aminotransferase"/>
    <property type="match status" value="1"/>
</dbReference>
<dbReference type="GO" id="GO:0030170">
    <property type="term" value="F:pyridoxal phosphate binding"/>
    <property type="evidence" value="ECO:0007669"/>
    <property type="project" value="TreeGrafter"/>
</dbReference>
<dbReference type="PIRSF" id="PIRSF000525">
    <property type="entry name" value="SerC"/>
    <property type="match status" value="1"/>
</dbReference>
<protein>
    <recommendedName>
        <fullName evidence="4">phosphoserine transaminase</fullName>
        <ecNumber evidence="4">2.6.1.52</ecNumber>
    </recommendedName>
</protein>
<evidence type="ECO:0000256" key="2">
    <source>
        <dbReference type="ARBA" id="ARBA00005099"/>
    </source>
</evidence>
<comment type="similarity">
    <text evidence="3">Belongs to the class-V pyridoxal-phosphate-dependent aminotransferase family. SerC subfamily.</text>
</comment>
<dbReference type="GO" id="GO:0006564">
    <property type="term" value="P:L-serine biosynthetic process"/>
    <property type="evidence" value="ECO:0007669"/>
    <property type="project" value="UniProtKB-KW"/>
</dbReference>
<dbReference type="Proteomes" id="UP000008837">
    <property type="component" value="Unassembled WGS sequence"/>
</dbReference>
<evidence type="ECO:0000256" key="9">
    <source>
        <dbReference type="ARBA" id="ARBA00023299"/>
    </source>
</evidence>
<keyword evidence="5" id="KW-0032">Aminotransferase</keyword>
<dbReference type="Gene3D" id="3.90.1150.10">
    <property type="entry name" value="Aspartate Aminotransferase, domain 1"/>
    <property type="match status" value="1"/>
</dbReference>
<evidence type="ECO:0000256" key="5">
    <source>
        <dbReference type="ARBA" id="ARBA00022576"/>
    </source>
</evidence>
<evidence type="ECO:0000256" key="10">
    <source>
        <dbReference type="ARBA" id="ARBA00049007"/>
    </source>
</evidence>
<evidence type="ECO:0000313" key="14">
    <source>
        <dbReference type="Proteomes" id="UP000008837"/>
    </source>
</evidence>
<dbReference type="InterPro" id="IPR015422">
    <property type="entry name" value="PyrdxlP-dep_Trfase_small"/>
</dbReference>
<dbReference type="InParanoid" id="A8PRI6"/>
<sequence length="409" mass="44872">MSTTPERERTVNLGAGPSKLSTDVVLEASKAFIDYQGLGIGVAELSHRSDTFKTILANAENDLRKLLDIPDNYAVLFMQGGGTEQFSSTLLNMLAAHAAKHGNNSNAGASAPPVDYVVSGAWSKKAVQEARRLTSRVNVASDMISMIGDPNAEIPSPDKWQLSPVDEYPAMLYYCENETIHGFEFPEHWIQRLPQAYRERVPIVADCSSNILSRPIDVRAHGVIFFGAQKNVGPSGVTMVIVRRDLIVDPDALQASYVPPIPATLVYKNMADNGSLYNTPPTFSIYVSGIGFRKLLLDGGVPAAQERARIKSELVYKTLDVFPHVYRPTVAHPAFRSKMNLTFRVLDRASGEPSPDAEKRLVAFCREHHVVSIQGHRSVGGIRASLYNSVTIEEANKLASLLKHFAEVN</sequence>
<dbReference type="InterPro" id="IPR020578">
    <property type="entry name" value="Aminotrans_V_PyrdxlP_BS"/>
</dbReference>
<evidence type="ECO:0000256" key="8">
    <source>
        <dbReference type="ARBA" id="ARBA00022898"/>
    </source>
</evidence>
<dbReference type="InterPro" id="IPR015421">
    <property type="entry name" value="PyrdxlP-dep_Trfase_major"/>
</dbReference>
<name>A8PRI6_MALGO</name>
<dbReference type="KEGG" id="mgl:MGL_0061"/>
<comment type="pathway">
    <text evidence="2">Amino-acid biosynthesis; L-serine biosynthesis; L-serine from 3-phospho-D-glycerate: step 2/3.</text>
</comment>
<keyword evidence="14" id="KW-1185">Reference proteome</keyword>
<proteinExistence type="inferred from homology"/>
<dbReference type="RefSeq" id="XP_001732286.1">
    <property type="nucleotide sequence ID" value="XM_001732234.1"/>
</dbReference>
<evidence type="ECO:0000256" key="3">
    <source>
        <dbReference type="ARBA" id="ARBA00006904"/>
    </source>
</evidence>
<dbReference type="EC" id="2.6.1.52" evidence="4"/>
<keyword evidence="8" id="KW-0663">Pyridoxal phosphate</keyword>
<dbReference type="STRING" id="425265.A8PRI6"/>
<dbReference type="EMBL" id="AAYY01000001">
    <property type="protein sequence ID" value="EDP45072.1"/>
    <property type="molecule type" value="Genomic_DNA"/>
</dbReference>
<dbReference type="GO" id="GO:0004648">
    <property type="term" value="F:O-phospho-L-serine:2-oxoglutarate aminotransferase activity"/>
    <property type="evidence" value="ECO:0007669"/>
    <property type="project" value="UniProtKB-EC"/>
</dbReference>
<comment type="caution">
    <text evidence="13">The sequence shown here is derived from an EMBL/GenBank/DDBJ whole genome shotgun (WGS) entry which is preliminary data.</text>
</comment>
<dbReference type="PANTHER" id="PTHR43247:SF1">
    <property type="entry name" value="PHOSPHOSERINE AMINOTRANSFERASE"/>
    <property type="match status" value="1"/>
</dbReference>
<dbReference type="InterPro" id="IPR015424">
    <property type="entry name" value="PyrdxlP-dep_Trfase"/>
</dbReference>
<dbReference type="InterPro" id="IPR000192">
    <property type="entry name" value="Aminotrans_V_dom"/>
</dbReference>
<dbReference type="Gene3D" id="3.40.640.10">
    <property type="entry name" value="Type I PLP-dependent aspartate aminotransferase-like (Major domain)"/>
    <property type="match status" value="1"/>
</dbReference>
<evidence type="ECO:0000256" key="7">
    <source>
        <dbReference type="ARBA" id="ARBA00022679"/>
    </source>
</evidence>
<dbReference type="NCBIfam" id="NF003764">
    <property type="entry name" value="PRK05355.1"/>
    <property type="match status" value="1"/>
</dbReference>
<gene>
    <name evidence="13" type="ORF">MGL_0061</name>
</gene>
<accession>A8PRI6</accession>
<evidence type="ECO:0000256" key="11">
    <source>
        <dbReference type="RuleBase" id="RU004504"/>
    </source>
</evidence>
<keyword evidence="6" id="KW-0028">Amino-acid biosynthesis</keyword>
<organism evidence="13 14">
    <name type="scientific">Malassezia globosa (strain ATCC MYA-4612 / CBS 7966)</name>
    <name type="common">Dandruff-associated fungus</name>
    <dbReference type="NCBI Taxonomy" id="425265"/>
    <lineage>
        <taxon>Eukaryota</taxon>
        <taxon>Fungi</taxon>
        <taxon>Dikarya</taxon>
        <taxon>Basidiomycota</taxon>
        <taxon>Ustilaginomycotina</taxon>
        <taxon>Malasseziomycetes</taxon>
        <taxon>Malasseziales</taxon>
        <taxon>Malasseziaceae</taxon>
        <taxon>Malassezia</taxon>
    </lineage>
</organism>
<comment type="catalytic activity">
    <reaction evidence="10">
        <text>O-phospho-L-serine + 2-oxoglutarate = 3-phosphooxypyruvate + L-glutamate</text>
        <dbReference type="Rhea" id="RHEA:14329"/>
        <dbReference type="ChEBI" id="CHEBI:16810"/>
        <dbReference type="ChEBI" id="CHEBI:18110"/>
        <dbReference type="ChEBI" id="CHEBI:29985"/>
        <dbReference type="ChEBI" id="CHEBI:57524"/>
        <dbReference type="EC" id="2.6.1.52"/>
    </reaction>
</comment>
<dbReference type="SUPFAM" id="SSF53383">
    <property type="entry name" value="PLP-dependent transferases"/>
    <property type="match status" value="1"/>
</dbReference>
<reference evidence="13 14" key="1">
    <citation type="journal article" date="2007" name="Proc. Natl. Acad. Sci. U.S.A.">
        <title>Dandruff-associated Malassezia genomes reveal convergent and divergent virulence traits shared with plant and human fungal pathogens.</title>
        <authorList>
            <person name="Xu J."/>
            <person name="Saunders C.W."/>
            <person name="Hu P."/>
            <person name="Grant R.A."/>
            <person name="Boekhout T."/>
            <person name="Kuramae E.E."/>
            <person name="Kronstad J.W."/>
            <person name="Deangelis Y.M."/>
            <person name="Reeder N.L."/>
            <person name="Johnstone K.R."/>
            <person name="Leland M."/>
            <person name="Fieno A.M."/>
            <person name="Begley W.M."/>
            <person name="Sun Y."/>
            <person name="Lacey M.P."/>
            <person name="Chaudhary T."/>
            <person name="Keough T."/>
            <person name="Chu L."/>
            <person name="Sears R."/>
            <person name="Yuan B."/>
            <person name="Dawson T.L.Jr."/>
        </authorList>
    </citation>
    <scope>NUCLEOTIDE SEQUENCE [LARGE SCALE GENOMIC DNA]</scope>
    <source>
        <strain evidence="14">ATCC MYA-4612 / CBS 7966</strain>
    </source>
</reference>
<dbReference type="OMA" id="AFVYFCD"/>
<evidence type="ECO:0000313" key="13">
    <source>
        <dbReference type="EMBL" id="EDP45072.1"/>
    </source>
</evidence>
<dbReference type="Pfam" id="PF00266">
    <property type="entry name" value="Aminotran_5"/>
    <property type="match status" value="1"/>
</dbReference>
<dbReference type="GO" id="GO:0005737">
    <property type="term" value="C:cytoplasm"/>
    <property type="evidence" value="ECO:0007669"/>
    <property type="project" value="TreeGrafter"/>
</dbReference>
<dbReference type="InterPro" id="IPR022278">
    <property type="entry name" value="Pser_aminoTfrase"/>
</dbReference>
<dbReference type="FunCoup" id="A8PRI6">
    <property type="interactions" value="324"/>
</dbReference>
<dbReference type="PROSITE" id="PS00595">
    <property type="entry name" value="AA_TRANSFER_CLASS_5"/>
    <property type="match status" value="1"/>
</dbReference>
<dbReference type="HAMAP" id="MF_00160">
    <property type="entry name" value="SerC_aminotrans_5"/>
    <property type="match status" value="1"/>
</dbReference>
<evidence type="ECO:0000256" key="1">
    <source>
        <dbReference type="ARBA" id="ARBA00001933"/>
    </source>
</evidence>
<evidence type="ECO:0000256" key="4">
    <source>
        <dbReference type="ARBA" id="ARBA00013030"/>
    </source>
</evidence>
<keyword evidence="7" id="KW-0808">Transferase</keyword>
<dbReference type="UniPathway" id="UPA00135">
    <property type="reaction ID" value="UER00197"/>
</dbReference>
<keyword evidence="9" id="KW-0718">Serine biosynthesis</keyword>
<evidence type="ECO:0000256" key="6">
    <source>
        <dbReference type="ARBA" id="ARBA00022605"/>
    </source>
</evidence>
<evidence type="ECO:0000259" key="12">
    <source>
        <dbReference type="Pfam" id="PF00266"/>
    </source>
</evidence>
<dbReference type="GeneID" id="5856592"/>
<comment type="cofactor">
    <cofactor evidence="1 11">
        <name>pyridoxal 5'-phosphate</name>
        <dbReference type="ChEBI" id="CHEBI:597326"/>
    </cofactor>
</comment>
<feature type="domain" description="Aminotransferase class V" evidence="12">
    <location>
        <begin position="12"/>
        <end position="398"/>
    </location>
</feature>
<dbReference type="OrthoDB" id="1703350at2759"/>
<dbReference type="VEuPathDB" id="FungiDB:MGL_0061"/>
<dbReference type="PANTHER" id="PTHR43247">
    <property type="entry name" value="PHOSPHOSERINE AMINOTRANSFERASE"/>
    <property type="match status" value="1"/>
</dbReference>
<dbReference type="AlphaFoldDB" id="A8PRI6"/>